<dbReference type="InterPro" id="IPR036390">
    <property type="entry name" value="WH_DNA-bd_sf"/>
</dbReference>
<dbReference type="Gene3D" id="1.10.10.10">
    <property type="entry name" value="Winged helix-like DNA-binding domain superfamily/Winged helix DNA-binding domain"/>
    <property type="match status" value="1"/>
</dbReference>
<name>A0A4V5NXA2_9GAMM</name>
<dbReference type="EMBL" id="SWCI01000002">
    <property type="protein sequence ID" value="TKB50253.1"/>
    <property type="molecule type" value="Genomic_DNA"/>
</dbReference>
<dbReference type="Proteomes" id="UP000305674">
    <property type="component" value="Unassembled WGS sequence"/>
</dbReference>
<reference evidence="6 7" key="1">
    <citation type="submission" date="2019-04" db="EMBL/GenBank/DDBJ databases">
        <authorList>
            <person name="Hwang J.C."/>
        </authorList>
    </citation>
    <scope>NUCLEOTIDE SEQUENCE [LARGE SCALE GENOMIC DNA]</scope>
    <source>
        <strain evidence="6 7">IMCC35001</strain>
    </source>
</reference>
<evidence type="ECO:0000256" key="4">
    <source>
        <dbReference type="ARBA" id="ARBA00023163"/>
    </source>
</evidence>
<dbReference type="GO" id="GO:0000976">
    <property type="term" value="F:transcription cis-regulatory region binding"/>
    <property type="evidence" value="ECO:0007669"/>
    <property type="project" value="TreeGrafter"/>
</dbReference>
<evidence type="ECO:0000256" key="2">
    <source>
        <dbReference type="ARBA" id="ARBA00023015"/>
    </source>
</evidence>
<dbReference type="SUPFAM" id="SSF46785">
    <property type="entry name" value="Winged helix' DNA-binding domain"/>
    <property type="match status" value="1"/>
</dbReference>
<evidence type="ECO:0000313" key="6">
    <source>
        <dbReference type="EMBL" id="TKB50253.1"/>
    </source>
</evidence>
<dbReference type="PANTHER" id="PTHR30126">
    <property type="entry name" value="HTH-TYPE TRANSCRIPTIONAL REGULATOR"/>
    <property type="match status" value="1"/>
</dbReference>
<dbReference type="PRINTS" id="PR00039">
    <property type="entry name" value="HTHLYSR"/>
</dbReference>
<protein>
    <submittedName>
        <fullName evidence="6">LysR family transcriptional regulator</fullName>
    </submittedName>
</protein>
<dbReference type="PROSITE" id="PS50931">
    <property type="entry name" value="HTH_LYSR"/>
    <property type="match status" value="1"/>
</dbReference>
<dbReference type="InterPro" id="IPR036388">
    <property type="entry name" value="WH-like_DNA-bd_sf"/>
</dbReference>
<comment type="similarity">
    <text evidence="1">Belongs to the LysR transcriptional regulatory family.</text>
</comment>
<dbReference type="InterPro" id="IPR000847">
    <property type="entry name" value="LysR_HTH_N"/>
</dbReference>
<gene>
    <name evidence="6" type="ORF">FCL40_03575</name>
</gene>
<dbReference type="Gene3D" id="3.40.190.10">
    <property type="entry name" value="Periplasmic binding protein-like II"/>
    <property type="match status" value="2"/>
</dbReference>
<dbReference type="FunFam" id="1.10.10.10:FF:000001">
    <property type="entry name" value="LysR family transcriptional regulator"/>
    <property type="match status" value="1"/>
</dbReference>
<keyword evidence="4" id="KW-0804">Transcription</keyword>
<evidence type="ECO:0000313" key="7">
    <source>
        <dbReference type="Proteomes" id="UP000305674"/>
    </source>
</evidence>
<dbReference type="PANTHER" id="PTHR30126:SF99">
    <property type="entry name" value="TRANSCRIPTIONAL REGULATOR LYSR FAMILY"/>
    <property type="match status" value="1"/>
</dbReference>
<keyword evidence="2" id="KW-0805">Transcription regulation</keyword>
<evidence type="ECO:0000256" key="1">
    <source>
        <dbReference type="ARBA" id="ARBA00009437"/>
    </source>
</evidence>
<evidence type="ECO:0000256" key="3">
    <source>
        <dbReference type="ARBA" id="ARBA00023125"/>
    </source>
</evidence>
<dbReference type="Pfam" id="PF00126">
    <property type="entry name" value="HTH_1"/>
    <property type="match status" value="1"/>
</dbReference>
<evidence type="ECO:0000259" key="5">
    <source>
        <dbReference type="PROSITE" id="PS50931"/>
    </source>
</evidence>
<dbReference type="OrthoDB" id="5289754at2"/>
<keyword evidence="7" id="KW-1185">Reference proteome</keyword>
<organism evidence="6 7">
    <name type="scientific">Ferrimonas sediminicola</name>
    <dbReference type="NCBI Taxonomy" id="2569538"/>
    <lineage>
        <taxon>Bacteria</taxon>
        <taxon>Pseudomonadati</taxon>
        <taxon>Pseudomonadota</taxon>
        <taxon>Gammaproteobacteria</taxon>
        <taxon>Alteromonadales</taxon>
        <taxon>Ferrimonadaceae</taxon>
        <taxon>Ferrimonas</taxon>
    </lineage>
</organism>
<dbReference type="GO" id="GO:0003700">
    <property type="term" value="F:DNA-binding transcription factor activity"/>
    <property type="evidence" value="ECO:0007669"/>
    <property type="project" value="InterPro"/>
</dbReference>
<proteinExistence type="inferred from homology"/>
<dbReference type="RefSeq" id="WP_136851462.1">
    <property type="nucleotide sequence ID" value="NZ_SWCI01000002.1"/>
</dbReference>
<sequence>MLNLIWLQTYVTLVETGHFTRTADKLAMTQPGVSQHVRKLEDHFGQPLLQREGKRFQLTQAGREVYRQAQRTLADLSLLEQQLATDNPFAGAIRFASPGSLGLKLYPELLALQQAHPELTLDYTFAPNEGVERELLSRNLDLGLITRMGNEPELAYRPFGEEPLYLVTPGSVQTPCWDSLMRLGYQAHPDGEHHISLLLGANFSEFQQLTQLPRRGFCNHIGMLLVPVARGLCFTVLPKYAVEAFGEPDRVAVHSLANPVSEPIYLVYRRHQPHPTRVRHVIDTIKPLLNPQLV</sequence>
<dbReference type="CDD" id="cd05466">
    <property type="entry name" value="PBP2_LTTR_substrate"/>
    <property type="match status" value="1"/>
</dbReference>
<feature type="domain" description="HTH lysR-type" evidence="5">
    <location>
        <begin position="2"/>
        <end position="59"/>
    </location>
</feature>
<accession>A0A4V5NXA2</accession>
<dbReference type="InterPro" id="IPR005119">
    <property type="entry name" value="LysR_subst-bd"/>
</dbReference>
<dbReference type="AlphaFoldDB" id="A0A4V5NXA2"/>
<comment type="caution">
    <text evidence="6">The sequence shown here is derived from an EMBL/GenBank/DDBJ whole genome shotgun (WGS) entry which is preliminary data.</text>
</comment>
<keyword evidence="3" id="KW-0238">DNA-binding</keyword>
<dbReference type="SUPFAM" id="SSF53850">
    <property type="entry name" value="Periplasmic binding protein-like II"/>
    <property type="match status" value="1"/>
</dbReference>
<dbReference type="Pfam" id="PF03466">
    <property type="entry name" value="LysR_substrate"/>
    <property type="match status" value="1"/>
</dbReference>